<dbReference type="AlphaFoldDB" id="A0AAN7XBI8"/>
<keyword evidence="1" id="KW-0472">Membrane</keyword>
<keyword evidence="2" id="KW-0732">Signal</keyword>
<evidence type="ECO:0000256" key="1">
    <source>
        <dbReference type="SAM" id="Phobius"/>
    </source>
</evidence>
<reference evidence="3 4" key="1">
    <citation type="journal article" date="2023" name="Genes (Basel)">
        <title>Chromosome-Level Genome Assembly and Circadian Gene Repertoire of the Patagonia Blennie Eleginops maclovinus-The Closest Ancestral Proxy of Antarctic Cryonotothenioids.</title>
        <authorList>
            <person name="Cheng C.C."/>
            <person name="Rivera-Colon A.G."/>
            <person name="Minhas B.F."/>
            <person name="Wilson L."/>
            <person name="Rayamajhi N."/>
            <person name="Vargas-Chacoff L."/>
            <person name="Catchen J.M."/>
        </authorList>
    </citation>
    <scope>NUCLEOTIDE SEQUENCE [LARGE SCALE GENOMIC DNA]</scope>
    <source>
        <strain evidence="3">JMC-PN-2008</strain>
    </source>
</reference>
<protein>
    <submittedName>
        <fullName evidence="3">Uncharacterized protein</fullName>
    </submittedName>
</protein>
<evidence type="ECO:0000256" key="2">
    <source>
        <dbReference type="SAM" id="SignalP"/>
    </source>
</evidence>
<accession>A0AAN7XBI8</accession>
<proteinExistence type="predicted"/>
<sequence length="191" mass="21689">MAINKRVVRWCLFLWGFQQFCRARELQCNVTQNAEQTEYSISDGHRVSDAEASGCFYSWANASNNVLAHEEDTNPDLVVKTGVNDLITYTCFDKMVFKRLCKSEGKGYTAYCLTNCTLDSSRRPVRHNEMSPAGITGILVLVGFCLFPVALCLRFRQRIHRMCSSIALRRTNACMQRVSQRDPSDVVANIQ</sequence>
<reference evidence="3 4" key="2">
    <citation type="journal article" date="2023" name="Mol. Biol. Evol.">
        <title>Genomics of Secondarily Temperate Adaptation in the Only Non-Antarctic Icefish.</title>
        <authorList>
            <person name="Rivera-Colon A.G."/>
            <person name="Rayamajhi N."/>
            <person name="Minhas B.F."/>
            <person name="Madrigal G."/>
            <person name="Bilyk K.T."/>
            <person name="Yoon V."/>
            <person name="Hune M."/>
            <person name="Gregory S."/>
            <person name="Cheng C.H.C."/>
            <person name="Catchen J.M."/>
        </authorList>
    </citation>
    <scope>NUCLEOTIDE SEQUENCE [LARGE SCALE GENOMIC DNA]</scope>
    <source>
        <strain evidence="3">JMC-PN-2008</strain>
    </source>
</reference>
<keyword evidence="1" id="KW-1133">Transmembrane helix</keyword>
<name>A0AAN7XBI8_ELEMC</name>
<evidence type="ECO:0000313" key="3">
    <source>
        <dbReference type="EMBL" id="KAK5857134.1"/>
    </source>
</evidence>
<keyword evidence="1" id="KW-0812">Transmembrane</keyword>
<dbReference type="Proteomes" id="UP001346869">
    <property type="component" value="Unassembled WGS sequence"/>
</dbReference>
<feature type="transmembrane region" description="Helical" evidence="1">
    <location>
        <begin position="133"/>
        <end position="153"/>
    </location>
</feature>
<feature type="signal peptide" evidence="2">
    <location>
        <begin position="1"/>
        <end position="23"/>
    </location>
</feature>
<feature type="chain" id="PRO_5042922529" evidence="2">
    <location>
        <begin position="24"/>
        <end position="191"/>
    </location>
</feature>
<dbReference type="EMBL" id="JAUZQC010000016">
    <property type="protein sequence ID" value="KAK5857134.1"/>
    <property type="molecule type" value="Genomic_DNA"/>
</dbReference>
<gene>
    <name evidence="3" type="ORF">PBY51_010400</name>
</gene>
<organism evidence="3 4">
    <name type="scientific">Eleginops maclovinus</name>
    <name type="common">Patagonian blennie</name>
    <name type="synonym">Eleginus maclovinus</name>
    <dbReference type="NCBI Taxonomy" id="56733"/>
    <lineage>
        <taxon>Eukaryota</taxon>
        <taxon>Metazoa</taxon>
        <taxon>Chordata</taxon>
        <taxon>Craniata</taxon>
        <taxon>Vertebrata</taxon>
        <taxon>Euteleostomi</taxon>
        <taxon>Actinopterygii</taxon>
        <taxon>Neopterygii</taxon>
        <taxon>Teleostei</taxon>
        <taxon>Neoteleostei</taxon>
        <taxon>Acanthomorphata</taxon>
        <taxon>Eupercaria</taxon>
        <taxon>Perciformes</taxon>
        <taxon>Notothenioidei</taxon>
        <taxon>Eleginopidae</taxon>
        <taxon>Eleginops</taxon>
    </lineage>
</organism>
<evidence type="ECO:0000313" key="4">
    <source>
        <dbReference type="Proteomes" id="UP001346869"/>
    </source>
</evidence>
<keyword evidence="4" id="KW-1185">Reference proteome</keyword>
<comment type="caution">
    <text evidence="3">The sequence shown here is derived from an EMBL/GenBank/DDBJ whole genome shotgun (WGS) entry which is preliminary data.</text>
</comment>